<dbReference type="Proteomes" id="UP000467385">
    <property type="component" value="Chromosome"/>
</dbReference>
<dbReference type="AlphaFoldDB" id="A0A7I7YK27"/>
<accession>A0A7I7YK27</accession>
<evidence type="ECO:0000313" key="3">
    <source>
        <dbReference type="Proteomes" id="UP000467385"/>
    </source>
</evidence>
<proteinExistence type="predicted"/>
<protein>
    <submittedName>
        <fullName evidence="2">Uncharacterized protein</fullName>
    </submittedName>
</protein>
<reference evidence="2 3" key="1">
    <citation type="journal article" date="2019" name="Emerg. Microbes Infect.">
        <title>Comprehensive subspecies identification of 175 nontuberculous mycobacteria species based on 7547 genomic profiles.</title>
        <authorList>
            <person name="Matsumoto Y."/>
            <person name="Kinjo T."/>
            <person name="Motooka D."/>
            <person name="Nabeya D."/>
            <person name="Jung N."/>
            <person name="Uechi K."/>
            <person name="Horii T."/>
            <person name="Iida T."/>
            <person name="Fujita J."/>
            <person name="Nakamura S."/>
        </authorList>
    </citation>
    <scope>NUCLEOTIDE SEQUENCE [LARGE SCALE GENOMIC DNA]</scope>
    <source>
        <strain evidence="2 3">JCM 14738</strain>
    </source>
</reference>
<feature type="region of interest" description="Disordered" evidence="1">
    <location>
        <begin position="24"/>
        <end position="67"/>
    </location>
</feature>
<sequence>MGWARVHPGIEQADHRLLHAAGSVEAKGGNADNSGLTWPKARGLDIDDGPSPNRLAGRPTPGNPVHGLRMARRTDIAWIAAGRVASQFDAGDPLRPAQSAALAIALDPMRTTRCARRKAPRLRSPLTR</sequence>
<evidence type="ECO:0000256" key="1">
    <source>
        <dbReference type="SAM" id="MobiDB-lite"/>
    </source>
</evidence>
<dbReference type="EMBL" id="AP022613">
    <property type="protein sequence ID" value="BBZ42019.1"/>
    <property type="molecule type" value="Genomic_DNA"/>
</dbReference>
<evidence type="ECO:0000313" key="2">
    <source>
        <dbReference type="EMBL" id="BBZ42019.1"/>
    </source>
</evidence>
<gene>
    <name evidence="2" type="ORF">MCNS_50820</name>
</gene>
<name>A0A7I7YK27_9MYCO</name>
<organism evidence="2 3">
    <name type="scientific">Mycobacterium conspicuum</name>
    <dbReference type="NCBI Taxonomy" id="44010"/>
    <lineage>
        <taxon>Bacteria</taxon>
        <taxon>Bacillati</taxon>
        <taxon>Actinomycetota</taxon>
        <taxon>Actinomycetes</taxon>
        <taxon>Mycobacteriales</taxon>
        <taxon>Mycobacteriaceae</taxon>
        <taxon>Mycobacterium</taxon>
    </lineage>
</organism>
<keyword evidence="3" id="KW-1185">Reference proteome</keyword>